<dbReference type="EC" id="2.7.1.30" evidence="11"/>
<dbReference type="Gene3D" id="3.30.420.40">
    <property type="match status" value="2"/>
</dbReference>
<keyword evidence="3 11" id="KW-0808">Transferase</keyword>
<keyword evidence="5 11" id="KW-0418">Kinase</keyword>
<comment type="catalytic activity">
    <reaction evidence="8 11">
        <text>glycerol + ATP = sn-glycerol 3-phosphate + ADP + H(+)</text>
        <dbReference type="Rhea" id="RHEA:21644"/>
        <dbReference type="ChEBI" id="CHEBI:15378"/>
        <dbReference type="ChEBI" id="CHEBI:17754"/>
        <dbReference type="ChEBI" id="CHEBI:30616"/>
        <dbReference type="ChEBI" id="CHEBI:57597"/>
        <dbReference type="ChEBI" id="CHEBI:456216"/>
        <dbReference type="EC" id="2.7.1.30"/>
    </reaction>
</comment>
<dbReference type="RefSeq" id="WP_160625118.1">
    <property type="nucleotide sequence ID" value="NZ_WUUQ01000002.1"/>
</dbReference>
<evidence type="ECO:0000259" key="14">
    <source>
        <dbReference type="Pfam" id="PF02782"/>
    </source>
</evidence>
<dbReference type="PROSITE" id="PS00445">
    <property type="entry name" value="FGGY_KINASES_2"/>
    <property type="match status" value="1"/>
</dbReference>
<feature type="binding site" evidence="11">
    <location>
        <position position="308"/>
    </location>
    <ligand>
        <name>ADP</name>
        <dbReference type="ChEBI" id="CHEBI:456216"/>
    </ligand>
</feature>
<evidence type="ECO:0000256" key="8">
    <source>
        <dbReference type="ARBA" id="ARBA00052101"/>
    </source>
</evidence>
<dbReference type="GO" id="GO:0019563">
    <property type="term" value="P:glycerol catabolic process"/>
    <property type="evidence" value="ECO:0007669"/>
    <property type="project" value="UniProtKB-UniRule"/>
</dbReference>
<dbReference type="Pfam" id="PF02782">
    <property type="entry name" value="FGGY_C"/>
    <property type="match status" value="1"/>
</dbReference>
<dbReference type="PIRSF" id="PIRSF000538">
    <property type="entry name" value="GlpK"/>
    <property type="match status" value="1"/>
</dbReference>
<dbReference type="AlphaFoldDB" id="A0A6N8UE92"/>
<sequence>MKRYVMAIDQGTTSTRAMLFDEESNVLGIAQRELENYYPQPGWVEQNANDIWATCAGVIFEVLAKCGVSAQQIAAIGITNQRETTVIWDRKTGQPIYFAIVWQSRQSDDYIQEMKRAGKESFIRKKTGLLLDPYFSASKIRWILDHVDGAQQRAEAGELCFGTIDSWLIWKLTQGKVHVSDVSNASRTMLMNLKTLQYDPELLKLWNIPAAMLPDIRATSEVYGVCDSGLFGVEIPIGAAVGDQQAALFGQTCFEAGSVKNTYGTGCFLLMNTRDQIISSKHGLITCVGWKLGQEVDYVLEGSVFVAGAAIQWLRDGLKIIADSAETQKCAESLSSSDGVYVVPAFTGLGAPYWKPQAKGAIFGLTRGTTQNHIIRATLESLAYQTYDVIEAMKQDAGVELCALQVDGGASRNDYLLQFQSDLLNCRVQRSLVSETTALGAAYLAGLAVGYWPDKETIKANYHVGAAFESKLDFKTRTKLLKGWKDCIHALLEK</sequence>
<feature type="binding site" evidence="11">
    <location>
        <position position="16"/>
    </location>
    <ligand>
        <name>ADP</name>
        <dbReference type="ChEBI" id="CHEBI:456216"/>
    </ligand>
</feature>
<dbReference type="GO" id="GO:0005524">
    <property type="term" value="F:ATP binding"/>
    <property type="evidence" value="ECO:0007669"/>
    <property type="project" value="UniProtKB-UniRule"/>
</dbReference>
<feature type="binding site" evidence="11">
    <location>
        <position position="134"/>
    </location>
    <ligand>
        <name>glycerol</name>
        <dbReference type="ChEBI" id="CHEBI:17754"/>
    </ligand>
</feature>
<feature type="binding site" evidence="11">
    <location>
        <position position="134"/>
    </location>
    <ligand>
        <name>sn-glycerol 3-phosphate</name>
        <dbReference type="ChEBI" id="CHEBI:57597"/>
    </ligand>
</feature>
<comment type="subunit">
    <text evidence="10 11">Homotetramer and homodimer (in equilibrium).</text>
</comment>
<keyword evidence="7 11" id="KW-0067">ATP-binding</keyword>
<evidence type="ECO:0000256" key="10">
    <source>
        <dbReference type="ARBA" id="ARBA00063665"/>
    </source>
</evidence>
<feature type="domain" description="Carbohydrate kinase FGGY N-terminal" evidence="13">
    <location>
        <begin position="4"/>
        <end position="250"/>
    </location>
</feature>
<feature type="binding site" evidence="11">
    <location>
        <position position="409"/>
    </location>
    <ligand>
        <name>ADP</name>
        <dbReference type="ChEBI" id="CHEBI:456216"/>
    </ligand>
</feature>
<feature type="binding site" evidence="11">
    <location>
        <position position="244"/>
    </location>
    <ligand>
        <name>glycerol</name>
        <dbReference type="ChEBI" id="CHEBI:17754"/>
    </ligand>
</feature>
<dbReference type="PROSITE" id="PS00933">
    <property type="entry name" value="FGGY_KINASES_1"/>
    <property type="match status" value="1"/>
</dbReference>
<evidence type="ECO:0000256" key="2">
    <source>
        <dbReference type="ARBA" id="ARBA00009156"/>
    </source>
</evidence>
<dbReference type="GO" id="GO:0005829">
    <property type="term" value="C:cytosol"/>
    <property type="evidence" value="ECO:0007669"/>
    <property type="project" value="UniProtKB-ARBA"/>
</dbReference>
<feature type="binding site" evidence="11">
    <location>
        <position position="13"/>
    </location>
    <ligand>
        <name>ATP</name>
        <dbReference type="ChEBI" id="CHEBI:30616"/>
    </ligand>
</feature>
<feature type="binding site" evidence="11">
    <location>
        <position position="14"/>
    </location>
    <ligand>
        <name>ATP</name>
        <dbReference type="ChEBI" id="CHEBI:30616"/>
    </ligand>
</feature>
<feature type="binding site" evidence="11">
    <location>
        <position position="12"/>
    </location>
    <ligand>
        <name>ATP</name>
        <dbReference type="ChEBI" id="CHEBI:30616"/>
    </ligand>
</feature>
<dbReference type="Pfam" id="PF00370">
    <property type="entry name" value="FGGY_N"/>
    <property type="match status" value="1"/>
</dbReference>
<dbReference type="InterPro" id="IPR005999">
    <property type="entry name" value="Glycerol_kin"/>
</dbReference>
<evidence type="ECO:0000256" key="4">
    <source>
        <dbReference type="ARBA" id="ARBA00022741"/>
    </source>
</evidence>
<dbReference type="NCBIfam" id="TIGR01311">
    <property type="entry name" value="glycerol_kin"/>
    <property type="match status" value="1"/>
</dbReference>
<accession>A0A6N8UE92</accession>
<feature type="binding site" evidence="11">
    <location>
        <position position="312"/>
    </location>
    <ligand>
        <name>ATP</name>
        <dbReference type="ChEBI" id="CHEBI:30616"/>
    </ligand>
</feature>
<feature type="binding site" evidence="11">
    <location>
        <position position="308"/>
    </location>
    <ligand>
        <name>ATP</name>
        <dbReference type="ChEBI" id="CHEBI:30616"/>
    </ligand>
</feature>
<dbReference type="UniPathway" id="UPA00618">
    <property type="reaction ID" value="UER00672"/>
</dbReference>
<dbReference type="GO" id="GO:0006072">
    <property type="term" value="P:glycerol-3-phosphate metabolic process"/>
    <property type="evidence" value="ECO:0007669"/>
    <property type="project" value="InterPro"/>
</dbReference>
<evidence type="ECO:0000256" key="5">
    <source>
        <dbReference type="ARBA" id="ARBA00022777"/>
    </source>
</evidence>
<dbReference type="InterPro" id="IPR018484">
    <property type="entry name" value="FGGY_N"/>
</dbReference>
<evidence type="ECO:0000259" key="13">
    <source>
        <dbReference type="Pfam" id="PF00370"/>
    </source>
</evidence>
<feature type="binding site" evidence="11">
    <location>
        <position position="12"/>
    </location>
    <ligand>
        <name>sn-glycerol 3-phosphate</name>
        <dbReference type="ChEBI" id="CHEBI:57597"/>
    </ligand>
</feature>
<evidence type="ECO:0000256" key="1">
    <source>
        <dbReference type="ARBA" id="ARBA00005190"/>
    </source>
</evidence>
<feature type="binding site" evidence="11">
    <location>
        <position position="265"/>
    </location>
    <ligand>
        <name>ADP</name>
        <dbReference type="ChEBI" id="CHEBI:456216"/>
    </ligand>
</feature>
<evidence type="ECO:0000256" key="11">
    <source>
        <dbReference type="HAMAP-Rule" id="MF_00186"/>
    </source>
</evidence>
<feature type="binding site" evidence="11">
    <location>
        <position position="413"/>
    </location>
    <ligand>
        <name>ADP</name>
        <dbReference type="ChEBI" id="CHEBI:456216"/>
    </ligand>
</feature>
<dbReference type="InterPro" id="IPR018483">
    <property type="entry name" value="Carb_kinase_FGGY_CS"/>
</dbReference>
<dbReference type="InterPro" id="IPR043129">
    <property type="entry name" value="ATPase_NBD"/>
</dbReference>
<reference evidence="15 16" key="1">
    <citation type="submission" date="2019-12" db="EMBL/GenBank/DDBJ databases">
        <authorList>
            <person name="Yang R."/>
        </authorList>
    </citation>
    <scope>NUCLEOTIDE SEQUENCE [LARGE SCALE GENOMIC DNA]</scope>
    <source>
        <strain evidence="15 16">DONG20-135</strain>
    </source>
</reference>
<gene>
    <name evidence="11 15" type="primary">glpK</name>
    <name evidence="15" type="ORF">GSF08_07125</name>
</gene>
<dbReference type="FunFam" id="3.30.420.40:FF:000007">
    <property type="entry name" value="Glycerol kinase"/>
    <property type="match status" value="1"/>
</dbReference>
<feature type="binding site" evidence="11">
    <location>
        <position position="83"/>
    </location>
    <ligand>
        <name>glycerol</name>
        <dbReference type="ChEBI" id="CHEBI:17754"/>
    </ligand>
</feature>
<comment type="function">
    <text evidence="9 11">Key enzyme in the regulation of glycerol uptake and metabolism. Catalyzes the phosphorylation of glycerol to yield sn-glycerol 3-phosphate.</text>
</comment>
<feature type="binding site" evidence="11">
    <location>
        <position position="243"/>
    </location>
    <ligand>
        <name>glycerol</name>
        <dbReference type="ChEBI" id="CHEBI:17754"/>
    </ligand>
</feature>
<dbReference type="EMBL" id="WUUQ01000002">
    <property type="protein sequence ID" value="MXQ73707.1"/>
    <property type="molecule type" value="Genomic_DNA"/>
</dbReference>
<evidence type="ECO:0000313" key="15">
    <source>
        <dbReference type="EMBL" id="MXQ73707.1"/>
    </source>
</evidence>
<feature type="binding site" evidence="11">
    <location>
        <position position="82"/>
    </location>
    <ligand>
        <name>glycerol</name>
        <dbReference type="ChEBI" id="CHEBI:17754"/>
    </ligand>
</feature>
<dbReference type="PANTHER" id="PTHR10196:SF69">
    <property type="entry name" value="GLYCEROL KINASE"/>
    <property type="match status" value="1"/>
</dbReference>
<feature type="binding site" evidence="11">
    <location>
        <position position="82"/>
    </location>
    <ligand>
        <name>sn-glycerol 3-phosphate</name>
        <dbReference type="ChEBI" id="CHEBI:57597"/>
    </ligand>
</feature>
<protein>
    <recommendedName>
        <fullName evidence="11">Glycerol kinase</fullName>
        <ecNumber evidence="11">2.7.1.30</ecNumber>
    </recommendedName>
    <alternativeName>
        <fullName evidence="11">ATP:glycerol 3-phosphotransferase</fullName>
    </alternativeName>
    <alternativeName>
        <fullName evidence="11">Glycerokinase</fullName>
        <shortName evidence="11">GK</shortName>
    </alternativeName>
</protein>
<evidence type="ECO:0000256" key="7">
    <source>
        <dbReference type="ARBA" id="ARBA00022840"/>
    </source>
</evidence>
<proteinExistence type="inferred from homology"/>
<keyword evidence="4 11" id="KW-0547">Nucleotide-binding</keyword>
<reference evidence="15 16" key="2">
    <citation type="submission" date="2020-01" db="EMBL/GenBank/DDBJ databases">
        <title>Clostridiaceae sp. nov. isolated from the gut of human by culturomics.</title>
        <authorList>
            <person name="Chang Y."/>
        </authorList>
    </citation>
    <scope>NUCLEOTIDE SEQUENCE [LARGE SCALE GENOMIC DNA]</scope>
    <source>
        <strain evidence="15 16">DONG20-135</strain>
    </source>
</reference>
<dbReference type="InterPro" id="IPR000577">
    <property type="entry name" value="Carb_kinase_FGGY"/>
</dbReference>
<evidence type="ECO:0000256" key="6">
    <source>
        <dbReference type="ARBA" id="ARBA00022798"/>
    </source>
</evidence>
<dbReference type="NCBIfam" id="NF000756">
    <property type="entry name" value="PRK00047.1"/>
    <property type="match status" value="1"/>
</dbReference>
<evidence type="ECO:0000256" key="12">
    <source>
        <dbReference type="RuleBase" id="RU003733"/>
    </source>
</evidence>
<dbReference type="HAMAP" id="MF_00186">
    <property type="entry name" value="Glycerol_kin"/>
    <property type="match status" value="1"/>
</dbReference>
<dbReference type="Proteomes" id="UP000434036">
    <property type="component" value="Unassembled WGS sequence"/>
</dbReference>
<feature type="binding site" evidence="11">
    <location>
        <position position="243"/>
    </location>
    <ligand>
        <name>sn-glycerol 3-phosphate</name>
        <dbReference type="ChEBI" id="CHEBI:57597"/>
    </ligand>
</feature>
<comment type="activity regulation">
    <text evidence="11">Activated by phosphorylation and inhibited by fructose 1,6-bisphosphate (FBP).</text>
</comment>
<keyword evidence="16" id="KW-1185">Reference proteome</keyword>
<feature type="binding site" evidence="11">
    <location>
        <position position="409"/>
    </location>
    <ligand>
        <name>ATP</name>
        <dbReference type="ChEBI" id="CHEBI:30616"/>
    </ligand>
</feature>
<evidence type="ECO:0000256" key="9">
    <source>
        <dbReference type="ARBA" id="ARBA00054633"/>
    </source>
</evidence>
<evidence type="ECO:0000256" key="3">
    <source>
        <dbReference type="ARBA" id="ARBA00022679"/>
    </source>
</evidence>
<comment type="similarity">
    <text evidence="2 11 12">Belongs to the FGGY kinase family.</text>
</comment>
<feature type="domain" description="Carbohydrate kinase FGGY C-terminal" evidence="14">
    <location>
        <begin position="260"/>
        <end position="448"/>
    </location>
</feature>
<feature type="binding site" evidence="11">
    <location>
        <position position="265"/>
    </location>
    <ligand>
        <name>ATP</name>
        <dbReference type="ChEBI" id="CHEBI:30616"/>
    </ligand>
</feature>
<feature type="binding site" evidence="11">
    <location>
        <position position="83"/>
    </location>
    <ligand>
        <name>sn-glycerol 3-phosphate</name>
        <dbReference type="ChEBI" id="CHEBI:57597"/>
    </ligand>
</feature>
<keyword evidence="6 11" id="KW-0319">Glycerol metabolism</keyword>
<evidence type="ECO:0000313" key="16">
    <source>
        <dbReference type="Proteomes" id="UP000434036"/>
    </source>
</evidence>
<dbReference type="CDD" id="cd07786">
    <property type="entry name" value="FGGY_EcGK_like"/>
    <property type="match status" value="1"/>
</dbReference>
<comment type="pathway">
    <text evidence="1 11">Polyol metabolism; glycerol degradation via glycerol kinase pathway; sn-glycerol 3-phosphate from glycerol: step 1/1.</text>
</comment>
<dbReference type="SUPFAM" id="SSF53067">
    <property type="entry name" value="Actin-like ATPase domain"/>
    <property type="match status" value="2"/>
</dbReference>
<feature type="binding site" evidence="11">
    <location>
        <position position="12"/>
    </location>
    <ligand>
        <name>ADP</name>
        <dbReference type="ChEBI" id="CHEBI:456216"/>
    </ligand>
</feature>
<comment type="caution">
    <text evidence="15">The sequence shown here is derived from an EMBL/GenBank/DDBJ whole genome shotgun (WGS) entry which is preliminary data.</text>
</comment>
<dbReference type="PANTHER" id="PTHR10196">
    <property type="entry name" value="SUGAR KINASE"/>
    <property type="match status" value="1"/>
</dbReference>
<organism evidence="15 16">
    <name type="scientific">Copranaerobaculum intestinale</name>
    <dbReference type="NCBI Taxonomy" id="2692629"/>
    <lineage>
        <taxon>Bacteria</taxon>
        <taxon>Bacillati</taxon>
        <taxon>Bacillota</taxon>
        <taxon>Erysipelotrichia</taxon>
        <taxon>Erysipelotrichales</taxon>
        <taxon>Erysipelotrichaceae</taxon>
        <taxon>Copranaerobaculum</taxon>
    </lineage>
</organism>
<dbReference type="InterPro" id="IPR018485">
    <property type="entry name" value="FGGY_C"/>
</dbReference>
<dbReference type="GO" id="GO:0004370">
    <property type="term" value="F:glycerol kinase activity"/>
    <property type="evidence" value="ECO:0007669"/>
    <property type="project" value="UniProtKB-UniRule"/>
</dbReference>
<dbReference type="FunFam" id="3.30.420.40:FF:000008">
    <property type="entry name" value="Glycerol kinase"/>
    <property type="match status" value="1"/>
</dbReference>
<name>A0A6N8UE92_9FIRM</name>